<feature type="binding site" evidence="5">
    <location>
        <position position="30"/>
    </location>
    <ligand>
        <name>substrate</name>
    </ligand>
</feature>
<dbReference type="EC" id="5.4.2.11" evidence="2"/>
<dbReference type="InterPro" id="IPR029033">
    <property type="entry name" value="His_PPase_superfam"/>
</dbReference>
<dbReference type="Proteomes" id="UP000076881">
    <property type="component" value="Unassembled WGS sequence"/>
</dbReference>
<dbReference type="InterPro" id="IPR005952">
    <property type="entry name" value="Phosphogly_mut1"/>
</dbReference>
<organism evidence="7 8">
    <name type="scientific">Akanthomyces lecanii RCEF 1005</name>
    <dbReference type="NCBI Taxonomy" id="1081108"/>
    <lineage>
        <taxon>Eukaryota</taxon>
        <taxon>Fungi</taxon>
        <taxon>Dikarya</taxon>
        <taxon>Ascomycota</taxon>
        <taxon>Pezizomycotina</taxon>
        <taxon>Sordariomycetes</taxon>
        <taxon>Hypocreomycetidae</taxon>
        <taxon>Hypocreales</taxon>
        <taxon>Cordycipitaceae</taxon>
        <taxon>Akanthomyces</taxon>
        <taxon>Cordyceps confragosa</taxon>
    </lineage>
</organism>
<comment type="similarity">
    <text evidence="1">Belongs to the phosphoglycerate mutase family. BPG-dependent PGAM subfamily.</text>
</comment>
<dbReference type="PANTHER" id="PTHR11931">
    <property type="entry name" value="PHOSPHOGLYCERATE MUTASE"/>
    <property type="match status" value="1"/>
</dbReference>
<feature type="site" description="Transition state stabilizer" evidence="6">
    <location>
        <position position="151"/>
    </location>
</feature>
<keyword evidence="3" id="KW-0324">Glycolysis</keyword>
<dbReference type="InterPro" id="IPR013078">
    <property type="entry name" value="His_Pase_superF_clade-1"/>
</dbReference>
<dbReference type="Pfam" id="PF00300">
    <property type="entry name" value="His_Phos_1"/>
    <property type="match status" value="1"/>
</dbReference>
<evidence type="ECO:0000256" key="3">
    <source>
        <dbReference type="ARBA" id="ARBA00023152"/>
    </source>
</evidence>
<dbReference type="SUPFAM" id="SSF53254">
    <property type="entry name" value="Phosphoglycerate mutase-like"/>
    <property type="match status" value="1"/>
</dbReference>
<evidence type="ECO:0000256" key="1">
    <source>
        <dbReference type="ARBA" id="ARBA00006717"/>
    </source>
</evidence>
<feature type="binding site" evidence="5">
    <location>
        <begin position="84"/>
        <end position="85"/>
    </location>
    <ligand>
        <name>substrate</name>
    </ligand>
</feature>
<evidence type="ECO:0000256" key="4">
    <source>
        <dbReference type="ARBA" id="ARBA00023235"/>
    </source>
</evidence>
<dbReference type="GO" id="GO:0004619">
    <property type="term" value="F:phosphoglycerate mutase activity"/>
    <property type="evidence" value="ECO:0007669"/>
    <property type="project" value="UniProtKB-EC"/>
</dbReference>
<accession>A0A162LN29</accession>
<dbReference type="GO" id="GO:0006096">
    <property type="term" value="P:glycolytic process"/>
    <property type="evidence" value="ECO:0007669"/>
    <property type="project" value="UniProtKB-KW"/>
</dbReference>
<dbReference type="Gene3D" id="3.40.50.1240">
    <property type="entry name" value="Phosphoglycerate mutase-like"/>
    <property type="match status" value="1"/>
</dbReference>
<name>A0A162LN29_CORDF</name>
<dbReference type="AlphaFoldDB" id="A0A162LN29"/>
<evidence type="ECO:0000313" key="7">
    <source>
        <dbReference type="EMBL" id="OAA73084.1"/>
    </source>
</evidence>
<evidence type="ECO:0000313" key="8">
    <source>
        <dbReference type="Proteomes" id="UP000076881"/>
    </source>
</evidence>
<evidence type="ECO:0000256" key="2">
    <source>
        <dbReference type="ARBA" id="ARBA00012028"/>
    </source>
</evidence>
<sequence>MGKDRSRGCGQTPRTVGSFARCGAHSLLRRAINTANAALDAANRHWIPVTRTWRLKERHYGDLQGKNKAEAAQDFGDNQVKLWRRSYDTRPPPMRDEAYAAQQADAQYGSIGEQTPRTECLEDVLARMLPFWESDIVPELRGGNTVLVVAHSNS</sequence>
<protein>
    <recommendedName>
        <fullName evidence="2">phosphoglycerate mutase (2,3-diphosphoglycerate-dependent)</fullName>
        <ecNumber evidence="2">5.4.2.11</ecNumber>
    </recommendedName>
</protein>
<keyword evidence="8" id="KW-1185">Reference proteome</keyword>
<dbReference type="EMBL" id="AZHF01000007">
    <property type="protein sequence ID" value="OAA73084.1"/>
    <property type="molecule type" value="Genomic_DNA"/>
</dbReference>
<evidence type="ECO:0000256" key="5">
    <source>
        <dbReference type="PIRSR" id="PIRSR613078-2"/>
    </source>
</evidence>
<dbReference type="OrthoDB" id="4818801at2759"/>
<dbReference type="STRING" id="1081108.A0A162LN29"/>
<comment type="caution">
    <text evidence="7">The sequence shown here is derived from an EMBL/GenBank/DDBJ whole genome shotgun (WGS) entry which is preliminary data.</text>
</comment>
<proteinExistence type="inferred from homology"/>
<evidence type="ECO:0000256" key="6">
    <source>
        <dbReference type="PIRSR" id="PIRSR613078-3"/>
    </source>
</evidence>
<gene>
    <name evidence="7" type="ORF">LEL_08868</name>
</gene>
<reference evidence="7 8" key="1">
    <citation type="journal article" date="2016" name="Genome Biol. Evol.">
        <title>Divergent and convergent evolution of fungal pathogenicity.</title>
        <authorList>
            <person name="Shang Y."/>
            <person name="Xiao G."/>
            <person name="Zheng P."/>
            <person name="Cen K."/>
            <person name="Zhan S."/>
            <person name="Wang C."/>
        </authorList>
    </citation>
    <scope>NUCLEOTIDE SEQUENCE [LARGE SCALE GENOMIC DNA]</scope>
    <source>
        <strain evidence="7 8">RCEF 1005</strain>
    </source>
</reference>
<dbReference type="NCBIfam" id="TIGR01258">
    <property type="entry name" value="pgm_1"/>
    <property type="match status" value="1"/>
</dbReference>
<keyword evidence="4" id="KW-0413">Isomerase</keyword>
<feature type="binding site" evidence="5">
    <location>
        <begin position="57"/>
        <end position="60"/>
    </location>
    <ligand>
        <name>substrate</name>
    </ligand>
</feature>
<feature type="binding site" evidence="5">
    <location>
        <position position="68"/>
    </location>
    <ligand>
        <name>substrate</name>
    </ligand>
</feature>